<dbReference type="AlphaFoldDB" id="A0A8J5S0R3"/>
<protein>
    <submittedName>
        <fullName evidence="1">Uncharacterized protein</fullName>
    </submittedName>
</protein>
<dbReference type="EMBL" id="JAAALK010000287">
    <property type="protein sequence ID" value="KAG8059847.1"/>
    <property type="molecule type" value="Genomic_DNA"/>
</dbReference>
<sequence length="172" mass="18517">MAFLAMAAAPGCLSPSCPLPTLLRPPRGHQSHHRLQPDRSSTPCHQCHVLLGLTASAVFLLASTTSAITCTLALPPPPLVLTVTVYPDDLSTDDSNHFERLILKTASLARFNDAEAARARLSTASVANESDSMLQRCRKLDGDELNDDFAMLISPADAEETTVEPQVEVEKL</sequence>
<evidence type="ECO:0000313" key="2">
    <source>
        <dbReference type="Proteomes" id="UP000729402"/>
    </source>
</evidence>
<reference evidence="1" key="2">
    <citation type="submission" date="2021-02" db="EMBL/GenBank/DDBJ databases">
        <authorList>
            <person name="Kimball J.A."/>
            <person name="Haas M.W."/>
            <person name="Macchietto M."/>
            <person name="Kono T."/>
            <person name="Duquette J."/>
            <person name="Shao M."/>
        </authorList>
    </citation>
    <scope>NUCLEOTIDE SEQUENCE</scope>
    <source>
        <tissue evidence="1">Fresh leaf tissue</tissue>
    </source>
</reference>
<keyword evidence="2" id="KW-1185">Reference proteome</keyword>
<proteinExistence type="predicted"/>
<evidence type="ECO:0000313" key="1">
    <source>
        <dbReference type="EMBL" id="KAG8059847.1"/>
    </source>
</evidence>
<gene>
    <name evidence="1" type="ORF">GUJ93_ZPchr0002g24049</name>
</gene>
<name>A0A8J5S0R3_ZIZPA</name>
<dbReference type="Proteomes" id="UP000729402">
    <property type="component" value="Unassembled WGS sequence"/>
</dbReference>
<comment type="caution">
    <text evidence="1">The sequence shown here is derived from an EMBL/GenBank/DDBJ whole genome shotgun (WGS) entry which is preliminary data.</text>
</comment>
<reference evidence="1" key="1">
    <citation type="journal article" date="2021" name="bioRxiv">
        <title>Whole Genome Assembly and Annotation of Northern Wild Rice, Zizania palustris L., Supports a Whole Genome Duplication in the Zizania Genus.</title>
        <authorList>
            <person name="Haas M."/>
            <person name="Kono T."/>
            <person name="Macchietto M."/>
            <person name="Millas R."/>
            <person name="McGilp L."/>
            <person name="Shao M."/>
            <person name="Duquette J."/>
            <person name="Hirsch C.N."/>
            <person name="Kimball J."/>
        </authorList>
    </citation>
    <scope>NUCLEOTIDE SEQUENCE</scope>
    <source>
        <tissue evidence="1">Fresh leaf tissue</tissue>
    </source>
</reference>
<accession>A0A8J5S0R3</accession>
<organism evidence="1 2">
    <name type="scientific">Zizania palustris</name>
    <name type="common">Northern wild rice</name>
    <dbReference type="NCBI Taxonomy" id="103762"/>
    <lineage>
        <taxon>Eukaryota</taxon>
        <taxon>Viridiplantae</taxon>
        <taxon>Streptophyta</taxon>
        <taxon>Embryophyta</taxon>
        <taxon>Tracheophyta</taxon>
        <taxon>Spermatophyta</taxon>
        <taxon>Magnoliopsida</taxon>
        <taxon>Liliopsida</taxon>
        <taxon>Poales</taxon>
        <taxon>Poaceae</taxon>
        <taxon>BOP clade</taxon>
        <taxon>Oryzoideae</taxon>
        <taxon>Oryzeae</taxon>
        <taxon>Zizaniinae</taxon>
        <taxon>Zizania</taxon>
    </lineage>
</organism>